<sequence>MPETEARNGTLYAISAYLMWGFAPLYFKAIASVAPDEILMHRVIWSFFLVIALVWFGGRMGEVRALLRQPKKVALLALTAVLVGANWLIFIWAVANDHVLDASLGYFINPLFSVALGMLVLGERLGRLQMLAVGIATLGVLVQLIQYGSVPWISLALAGSFGIYGLLRKQVNLQASTGLLVETAILLPLALAYWAWIDSPTANFANNPLSLNLLLLAAGVVTTLPLLAFSAAAIRIPLYLLGMLQYIGPSIMFVMALTLFGESLSGPQLLTFGFIWSALVLLSFDGIKKARRKRRALKHAV</sequence>
<feature type="transmembrane region" description="Helical" evidence="8">
    <location>
        <begin position="179"/>
        <end position="197"/>
    </location>
</feature>
<dbReference type="SUPFAM" id="SSF103481">
    <property type="entry name" value="Multidrug resistance efflux transporter EmrE"/>
    <property type="match status" value="2"/>
</dbReference>
<evidence type="ECO:0000256" key="6">
    <source>
        <dbReference type="ARBA" id="ARBA00022989"/>
    </source>
</evidence>
<keyword evidence="11" id="KW-1185">Reference proteome</keyword>
<dbReference type="PANTHER" id="PTHR22911">
    <property type="entry name" value="ACYL-MALONYL CONDENSING ENZYME-RELATED"/>
    <property type="match status" value="1"/>
</dbReference>
<evidence type="ECO:0000313" key="10">
    <source>
        <dbReference type="EMBL" id="ADN77883.1"/>
    </source>
</evidence>
<evidence type="ECO:0000256" key="5">
    <source>
        <dbReference type="ARBA" id="ARBA00022692"/>
    </source>
</evidence>
<dbReference type="PANTHER" id="PTHR22911:SF137">
    <property type="entry name" value="SOLUTE CARRIER FAMILY 35 MEMBER G2-RELATED"/>
    <property type="match status" value="1"/>
</dbReference>
<gene>
    <name evidence="10" type="ordered locus">Fbal_3687</name>
</gene>
<dbReference type="GeneID" id="67183890"/>
<proteinExistence type="inferred from homology"/>
<feature type="transmembrane region" description="Helical" evidence="8">
    <location>
        <begin position="269"/>
        <end position="287"/>
    </location>
</feature>
<dbReference type="InterPro" id="IPR037185">
    <property type="entry name" value="EmrE-like"/>
</dbReference>
<feature type="transmembrane region" description="Helical" evidence="8">
    <location>
        <begin position="104"/>
        <end position="121"/>
    </location>
</feature>
<feature type="transmembrane region" description="Helical" evidence="8">
    <location>
        <begin position="151"/>
        <end position="167"/>
    </location>
</feature>
<keyword evidence="5 8" id="KW-0812">Transmembrane</keyword>
<evidence type="ECO:0000313" key="11">
    <source>
        <dbReference type="Proteomes" id="UP000006683"/>
    </source>
</evidence>
<dbReference type="eggNOG" id="COG2962">
    <property type="taxonomic scope" value="Bacteria"/>
</dbReference>
<feature type="transmembrane region" description="Helical" evidence="8">
    <location>
        <begin position="236"/>
        <end position="257"/>
    </location>
</feature>
<dbReference type="Pfam" id="PF00892">
    <property type="entry name" value="EamA"/>
    <property type="match status" value="1"/>
</dbReference>
<organism evidence="10 11">
    <name type="scientific">Ferrimonas balearica (strain DSM 9799 / CCM 4581 / KCTC 23876 / PAT)</name>
    <dbReference type="NCBI Taxonomy" id="550540"/>
    <lineage>
        <taxon>Bacteria</taxon>
        <taxon>Pseudomonadati</taxon>
        <taxon>Pseudomonadota</taxon>
        <taxon>Gammaproteobacteria</taxon>
        <taxon>Alteromonadales</taxon>
        <taxon>Ferrimonadaceae</taxon>
        <taxon>Ferrimonas</taxon>
    </lineage>
</organism>
<evidence type="ECO:0000256" key="4">
    <source>
        <dbReference type="ARBA" id="ARBA00022475"/>
    </source>
</evidence>
<comment type="subcellular location">
    <subcellularLocation>
        <location evidence="1">Cell membrane</location>
        <topology evidence="1">Multi-pass membrane protein</topology>
    </subcellularLocation>
</comment>
<reference evidence="10 11" key="1">
    <citation type="journal article" date="2010" name="Stand. Genomic Sci.">
        <title>Complete genome sequence of Ferrimonas balearica type strain (PAT).</title>
        <authorList>
            <person name="Nolan M."/>
            <person name="Sikorski J."/>
            <person name="Davenport K."/>
            <person name="Lucas S."/>
            <person name="Glavina Del Rio T."/>
            <person name="Tice H."/>
            <person name="Cheng J."/>
            <person name="Goodwin L."/>
            <person name="Pitluck S."/>
            <person name="Liolios K."/>
            <person name="Ivanova N."/>
            <person name="Mavromatis K."/>
            <person name="Ovchinnikova G."/>
            <person name="Pati A."/>
            <person name="Chen A."/>
            <person name="Palaniappan K."/>
            <person name="Land M."/>
            <person name="Hauser L."/>
            <person name="Chang Y."/>
            <person name="Jeffries C."/>
            <person name="Tapia R."/>
            <person name="Brettin T."/>
            <person name="Detter J."/>
            <person name="Han C."/>
            <person name="Yasawong M."/>
            <person name="Rohde M."/>
            <person name="Tindall B."/>
            <person name="Goker M."/>
            <person name="Woyke T."/>
            <person name="Bristow J."/>
            <person name="Eisen J."/>
            <person name="Markowitz V."/>
            <person name="Hugenholtz P."/>
            <person name="Kyrpides N."/>
            <person name="Klenk H."/>
            <person name="Lapidus A."/>
        </authorList>
    </citation>
    <scope>NUCLEOTIDE SEQUENCE [LARGE SCALE GENOMIC DNA]</scope>
    <source>
        <strain evidence="11">DSM 9799 / CCM 4581 / KCTC 23876 / PAT</strain>
    </source>
</reference>
<evidence type="ECO:0000256" key="2">
    <source>
        <dbReference type="ARBA" id="ARBA00007362"/>
    </source>
</evidence>
<protein>
    <submittedName>
        <fullName evidence="10">RarD protein, DMT superfamily transporter</fullName>
    </submittedName>
</protein>
<evidence type="ECO:0000256" key="3">
    <source>
        <dbReference type="ARBA" id="ARBA00022448"/>
    </source>
</evidence>
<name>E1SQB2_FERBD</name>
<dbReference type="KEGG" id="fbl:Fbal_3687"/>
<evidence type="ECO:0000256" key="8">
    <source>
        <dbReference type="SAM" id="Phobius"/>
    </source>
</evidence>
<dbReference type="HOGENOM" id="CLU_054508_1_0_6"/>
<comment type="similarity">
    <text evidence="2">Belongs to the EamA transporter family.</text>
</comment>
<keyword evidence="6 8" id="KW-1133">Transmembrane helix</keyword>
<feature type="transmembrane region" description="Helical" evidence="8">
    <location>
        <begin position="73"/>
        <end position="92"/>
    </location>
</feature>
<keyword evidence="3" id="KW-0813">Transport</keyword>
<dbReference type="GO" id="GO:0005886">
    <property type="term" value="C:plasma membrane"/>
    <property type="evidence" value="ECO:0007669"/>
    <property type="project" value="UniProtKB-SubCell"/>
</dbReference>
<dbReference type="OrthoDB" id="369870at2"/>
<keyword evidence="4" id="KW-1003">Cell membrane</keyword>
<feature type="domain" description="EamA" evidence="9">
    <location>
        <begin position="9"/>
        <end position="142"/>
    </location>
</feature>
<evidence type="ECO:0000256" key="7">
    <source>
        <dbReference type="ARBA" id="ARBA00023136"/>
    </source>
</evidence>
<dbReference type="InterPro" id="IPR004626">
    <property type="entry name" value="RarD"/>
</dbReference>
<dbReference type="STRING" id="550540.Fbal_3687"/>
<feature type="transmembrane region" description="Helical" evidence="8">
    <location>
        <begin position="12"/>
        <end position="31"/>
    </location>
</feature>
<accession>E1SQB2</accession>
<feature type="transmembrane region" description="Helical" evidence="8">
    <location>
        <begin position="43"/>
        <end position="61"/>
    </location>
</feature>
<dbReference type="NCBIfam" id="TIGR00688">
    <property type="entry name" value="rarD"/>
    <property type="match status" value="1"/>
</dbReference>
<dbReference type="Proteomes" id="UP000006683">
    <property type="component" value="Chromosome"/>
</dbReference>
<keyword evidence="7 8" id="KW-0472">Membrane</keyword>
<dbReference type="InterPro" id="IPR000620">
    <property type="entry name" value="EamA_dom"/>
</dbReference>
<evidence type="ECO:0000256" key="1">
    <source>
        <dbReference type="ARBA" id="ARBA00004651"/>
    </source>
</evidence>
<dbReference type="AlphaFoldDB" id="E1SQB2"/>
<evidence type="ECO:0000259" key="9">
    <source>
        <dbReference type="Pfam" id="PF00892"/>
    </source>
</evidence>
<feature type="transmembrane region" description="Helical" evidence="8">
    <location>
        <begin position="209"/>
        <end position="229"/>
    </location>
</feature>
<feature type="transmembrane region" description="Helical" evidence="8">
    <location>
        <begin position="128"/>
        <end position="145"/>
    </location>
</feature>
<dbReference type="EMBL" id="CP002209">
    <property type="protein sequence ID" value="ADN77883.1"/>
    <property type="molecule type" value="Genomic_DNA"/>
</dbReference>
<dbReference type="RefSeq" id="WP_013347188.1">
    <property type="nucleotide sequence ID" value="NC_014541.1"/>
</dbReference>